<dbReference type="Proteomes" id="UP000192328">
    <property type="component" value="Unassembled WGS sequence"/>
</dbReference>
<evidence type="ECO:0000313" key="2">
    <source>
        <dbReference type="Proteomes" id="UP000192328"/>
    </source>
</evidence>
<sequence>MTGTYLIGDQMIGISSLYSAVHDYCRDYRAEGAPVFFVETTPEDLVFERERSEQIGEVIPVQSEENRNKELELLAVYRRIAEQMPFRDTFLFHGSAVAADGAAYLFTARSGTGKSTHTRLWREMLGDRAVMVNDDKPLIRLTEDGAVVYGTPWNGKHRLGTNISVPLKAVCILERAKQNTIRAITREEAFPMLIQQSYRPLDPAALAKTLSLVDRLSRTVSLYRLGCNMDPEAAELSYNIMKEATRQ</sequence>
<keyword evidence="2" id="KW-1185">Reference proteome</keyword>
<organism evidence="1 2">
    <name type="scientific">Aristaeella lactis</name>
    <dbReference type="NCBI Taxonomy" id="3046383"/>
    <lineage>
        <taxon>Bacteria</taxon>
        <taxon>Bacillati</taxon>
        <taxon>Bacillota</taxon>
        <taxon>Clostridia</taxon>
        <taxon>Eubacteriales</taxon>
        <taxon>Aristaeellaceae</taxon>
        <taxon>Aristaeella</taxon>
    </lineage>
</organism>
<dbReference type="EMBL" id="FWXZ01000002">
    <property type="protein sequence ID" value="SMC59334.1"/>
    <property type="molecule type" value="Genomic_DNA"/>
</dbReference>
<proteinExistence type="predicted"/>
<reference evidence="1" key="1">
    <citation type="submission" date="2017-04" db="EMBL/GenBank/DDBJ databases">
        <authorList>
            <person name="Varghese N."/>
            <person name="Submissions S."/>
        </authorList>
    </citation>
    <scope>NUCLEOTIDE SEQUENCE</scope>
    <source>
        <strain evidence="1">WTE2008</strain>
    </source>
</reference>
<accession>A0AC61PLB3</accession>
<protein>
    <submittedName>
        <fullName evidence="1">Uncharacterized protein</fullName>
    </submittedName>
</protein>
<comment type="caution">
    <text evidence="1">The sequence shown here is derived from an EMBL/GenBank/DDBJ whole genome shotgun (WGS) entry which is preliminary data.</text>
</comment>
<evidence type="ECO:0000313" key="1">
    <source>
        <dbReference type="EMBL" id="SMC59334.1"/>
    </source>
</evidence>
<gene>
    <name evidence="1" type="ORF">SAMN06297397_1619</name>
</gene>
<name>A0AC61PLB3_9FIRM</name>